<evidence type="ECO:0000256" key="1">
    <source>
        <dbReference type="SAM" id="MobiDB-lite"/>
    </source>
</evidence>
<feature type="region of interest" description="Disordered" evidence="1">
    <location>
        <begin position="25"/>
        <end position="53"/>
    </location>
</feature>
<feature type="compositionally biased region" description="Basic and acidic residues" evidence="1">
    <location>
        <begin position="39"/>
        <end position="50"/>
    </location>
</feature>
<comment type="caution">
    <text evidence="2">The sequence shown here is derived from an EMBL/GenBank/DDBJ whole genome shotgun (WGS) entry which is preliminary data.</text>
</comment>
<evidence type="ECO:0000313" key="2">
    <source>
        <dbReference type="EMBL" id="KAK3752792.1"/>
    </source>
</evidence>
<feature type="region of interest" description="Disordered" evidence="1">
    <location>
        <begin position="1"/>
        <end position="20"/>
    </location>
</feature>
<sequence length="96" mass="10658">MLRRFEDRSQLADITSGQTHQIPVRIRQTVSGWRRKEKQKKEGQGGRERGGGGYTYTMSRVISAQSTPNGIVIVCLLVPADGGEGGEREYSMVTFV</sequence>
<reference evidence="2" key="1">
    <citation type="journal article" date="2023" name="G3 (Bethesda)">
        <title>A reference genome for the long-term kleptoplast-retaining sea slug Elysia crispata morphotype clarki.</title>
        <authorList>
            <person name="Eastman K.E."/>
            <person name="Pendleton A.L."/>
            <person name="Shaikh M.A."/>
            <person name="Suttiyut T."/>
            <person name="Ogas R."/>
            <person name="Tomko P."/>
            <person name="Gavelis G."/>
            <person name="Widhalm J.R."/>
            <person name="Wisecaver J.H."/>
        </authorList>
    </citation>
    <scope>NUCLEOTIDE SEQUENCE</scope>
    <source>
        <strain evidence="2">ECLA1</strain>
    </source>
</reference>
<keyword evidence="3" id="KW-1185">Reference proteome</keyword>
<evidence type="ECO:0000313" key="3">
    <source>
        <dbReference type="Proteomes" id="UP001283361"/>
    </source>
</evidence>
<dbReference type="Proteomes" id="UP001283361">
    <property type="component" value="Unassembled WGS sequence"/>
</dbReference>
<gene>
    <name evidence="2" type="ORF">RRG08_047564</name>
</gene>
<name>A0AAE1D2L1_9GAST</name>
<proteinExistence type="predicted"/>
<dbReference type="AlphaFoldDB" id="A0AAE1D2L1"/>
<accession>A0AAE1D2L1</accession>
<organism evidence="2 3">
    <name type="scientific">Elysia crispata</name>
    <name type="common">lettuce slug</name>
    <dbReference type="NCBI Taxonomy" id="231223"/>
    <lineage>
        <taxon>Eukaryota</taxon>
        <taxon>Metazoa</taxon>
        <taxon>Spiralia</taxon>
        <taxon>Lophotrochozoa</taxon>
        <taxon>Mollusca</taxon>
        <taxon>Gastropoda</taxon>
        <taxon>Heterobranchia</taxon>
        <taxon>Euthyneura</taxon>
        <taxon>Panpulmonata</taxon>
        <taxon>Sacoglossa</taxon>
        <taxon>Placobranchoidea</taxon>
        <taxon>Plakobranchidae</taxon>
        <taxon>Elysia</taxon>
    </lineage>
</organism>
<dbReference type="EMBL" id="JAWDGP010005741">
    <property type="protein sequence ID" value="KAK3752792.1"/>
    <property type="molecule type" value="Genomic_DNA"/>
</dbReference>
<feature type="compositionally biased region" description="Basic and acidic residues" evidence="1">
    <location>
        <begin position="1"/>
        <end position="10"/>
    </location>
</feature>
<protein>
    <submittedName>
        <fullName evidence="2">Uncharacterized protein</fullName>
    </submittedName>
</protein>